<dbReference type="EMBL" id="CM045880">
    <property type="protein sequence ID" value="KAI7938050.1"/>
    <property type="molecule type" value="Genomic_DNA"/>
</dbReference>
<evidence type="ECO:0000313" key="1">
    <source>
        <dbReference type="EMBL" id="KAI7938050.1"/>
    </source>
</evidence>
<reference evidence="2" key="1">
    <citation type="journal article" date="2018" name="BMC Genomics">
        <title>Genomic insights into host adaptation between the wheat stripe rust pathogen (Puccinia striiformis f. sp. tritici) and the barley stripe rust pathogen (Puccinia striiformis f. sp. hordei).</title>
        <authorList>
            <person name="Xia C."/>
            <person name="Wang M."/>
            <person name="Yin C."/>
            <person name="Cornejo O.E."/>
            <person name="Hulbert S.H."/>
            <person name="Chen X."/>
        </authorList>
    </citation>
    <scope>NUCLEOTIDE SEQUENCE [LARGE SCALE GENOMIC DNA]</scope>
    <source>
        <strain evidence="2">93-210</strain>
    </source>
</reference>
<proteinExistence type="predicted"/>
<reference evidence="1 2" key="3">
    <citation type="journal article" date="2022" name="Microbiol. Spectr.">
        <title>Folding features and dynamics of 3D genome architecture in plant fungal pathogens.</title>
        <authorList>
            <person name="Xia C."/>
        </authorList>
    </citation>
    <scope>NUCLEOTIDE SEQUENCE [LARGE SCALE GENOMIC DNA]</scope>
    <source>
        <strain evidence="1 2">93-210</strain>
    </source>
</reference>
<reference evidence="2" key="2">
    <citation type="journal article" date="2018" name="Mol. Plant Microbe Interact.">
        <title>Genome sequence resources for the wheat stripe rust pathogen (Puccinia striiformis f. sp. tritici) and the barley stripe rust pathogen (Puccinia striiformis f. sp. hordei).</title>
        <authorList>
            <person name="Xia C."/>
            <person name="Wang M."/>
            <person name="Yin C."/>
            <person name="Cornejo O.E."/>
            <person name="Hulbert S.H."/>
            <person name="Chen X."/>
        </authorList>
    </citation>
    <scope>NUCLEOTIDE SEQUENCE [LARGE SCALE GENOMIC DNA]</scope>
    <source>
        <strain evidence="2">93-210</strain>
    </source>
</reference>
<organism evidence="1 2">
    <name type="scientific">Puccinia striiformis f. sp. tritici</name>
    <dbReference type="NCBI Taxonomy" id="168172"/>
    <lineage>
        <taxon>Eukaryota</taxon>
        <taxon>Fungi</taxon>
        <taxon>Dikarya</taxon>
        <taxon>Basidiomycota</taxon>
        <taxon>Pucciniomycotina</taxon>
        <taxon>Pucciniomycetes</taxon>
        <taxon>Pucciniales</taxon>
        <taxon>Pucciniaceae</taxon>
        <taxon>Puccinia</taxon>
    </lineage>
</organism>
<name>A0ACC0DRM0_9BASI</name>
<accession>A0ACC0DRM0</accession>
<comment type="caution">
    <text evidence="1">The sequence shown here is derived from an EMBL/GenBank/DDBJ whole genome shotgun (WGS) entry which is preliminary data.</text>
</comment>
<protein>
    <submittedName>
        <fullName evidence="1">Uncharacterized protein</fullName>
    </submittedName>
</protein>
<evidence type="ECO:0000313" key="2">
    <source>
        <dbReference type="Proteomes" id="UP001060170"/>
    </source>
</evidence>
<sequence>MRIRLHALKPGQNLTLQLWDASYLGRFRVSGNEMGTRSQTGGGIHSSFGHRGPGKVEQWVPYSLDFRAESPEAQSRSDEN</sequence>
<keyword evidence="2" id="KW-1185">Reference proteome</keyword>
<dbReference type="Proteomes" id="UP001060170">
    <property type="component" value="Chromosome 16"/>
</dbReference>
<gene>
    <name evidence="1" type="ORF">MJO28_014970</name>
</gene>